<keyword evidence="2" id="KW-1185">Reference proteome</keyword>
<organism evidence="1 2">
    <name type="scientific">Purpureocillium lilacinum</name>
    <name type="common">Paecilomyces lilacinus</name>
    <dbReference type="NCBI Taxonomy" id="33203"/>
    <lineage>
        <taxon>Eukaryota</taxon>
        <taxon>Fungi</taxon>
        <taxon>Dikarya</taxon>
        <taxon>Ascomycota</taxon>
        <taxon>Pezizomycotina</taxon>
        <taxon>Sordariomycetes</taxon>
        <taxon>Hypocreomycetidae</taxon>
        <taxon>Hypocreales</taxon>
        <taxon>Ophiocordycipitaceae</taxon>
        <taxon>Purpureocillium</taxon>
    </lineage>
</organism>
<accession>A0ACC4DVH4</accession>
<comment type="caution">
    <text evidence="1">The sequence shown here is derived from an EMBL/GenBank/DDBJ whole genome shotgun (WGS) entry which is preliminary data.</text>
</comment>
<reference evidence="1" key="1">
    <citation type="submission" date="2024-12" db="EMBL/GenBank/DDBJ databases">
        <title>Comparative genomics and development of molecular markers within Purpureocillium lilacinum and among Purpureocillium species.</title>
        <authorList>
            <person name="Yeh Z.-Y."/>
            <person name="Ni N.-T."/>
            <person name="Lo P.-H."/>
            <person name="Mushyakhwo K."/>
            <person name="Lin C.-F."/>
            <person name="Nai Y.-S."/>
        </authorList>
    </citation>
    <scope>NUCLEOTIDE SEQUENCE</scope>
    <source>
        <strain evidence="1">NCHU-NPUST-175</strain>
    </source>
</reference>
<dbReference type="Proteomes" id="UP001638806">
    <property type="component" value="Unassembled WGS sequence"/>
</dbReference>
<evidence type="ECO:0000313" key="2">
    <source>
        <dbReference type="Proteomes" id="UP001638806"/>
    </source>
</evidence>
<gene>
    <name evidence="1" type="ORF">ACCO45_005436</name>
</gene>
<proteinExistence type="predicted"/>
<evidence type="ECO:0000313" key="1">
    <source>
        <dbReference type="EMBL" id="KAL3960319.1"/>
    </source>
</evidence>
<dbReference type="EMBL" id="JBGNUJ010000004">
    <property type="protein sequence ID" value="KAL3960319.1"/>
    <property type="molecule type" value="Genomic_DNA"/>
</dbReference>
<protein>
    <submittedName>
        <fullName evidence="1">Uncharacterized protein</fullName>
    </submittedName>
</protein>
<sequence>MSGGGIIQARSTKEEVVGGLVIGCVLGIVAFVVSFLALFFVKGWFLDLRAGRHRPWAQQQPQPRRPDRNARPRMAEA</sequence>
<name>A0ACC4DVH4_PURLI</name>